<evidence type="ECO:0000256" key="7">
    <source>
        <dbReference type="ARBA" id="ARBA00022592"/>
    </source>
</evidence>
<evidence type="ECO:0000256" key="6">
    <source>
        <dbReference type="ARBA" id="ARBA00022475"/>
    </source>
</evidence>
<keyword evidence="7 12" id="KW-0592">Phosphate transport</keyword>
<evidence type="ECO:0000256" key="1">
    <source>
        <dbReference type="ARBA" id="ARBA00002841"/>
    </source>
</evidence>
<organism evidence="14 15">
    <name type="scientific">Ammoniphilus resinae</name>
    <dbReference type="NCBI Taxonomy" id="861532"/>
    <lineage>
        <taxon>Bacteria</taxon>
        <taxon>Bacillati</taxon>
        <taxon>Bacillota</taxon>
        <taxon>Bacilli</taxon>
        <taxon>Bacillales</taxon>
        <taxon>Paenibacillaceae</taxon>
        <taxon>Aneurinibacillus group</taxon>
        <taxon>Ammoniphilus</taxon>
    </lineage>
</organism>
<feature type="chain" id="PRO_5045011770" description="Phosphate-binding protein" evidence="12">
    <location>
        <begin position="23"/>
        <end position="302"/>
    </location>
</feature>
<evidence type="ECO:0000256" key="3">
    <source>
        <dbReference type="ARBA" id="ARBA00008725"/>
    </source>
</evidence>
<keyword evidence="15" id="KW-1185">Reference proteome</keyword>
<feature type="domain" description="PBP" evidence="13">
    <location>
        <begin position="39"/>
        <end position="274"/>
    </location>
</feature>
<keyword evidence="6 12" id="KW-1003">Cell membrane</keyword>
<dbReference type="InterPro" id="IPR024370">
    <property type="entry name" value="PBP_domain"/>
</dbReference>
<comment type="similarity">
    <text evidence="3 12">Belongs to the PstS family.</text>
</comment>
<evidence type="ECO:0000256" key="12">
    <source>
        <dbReference type="RuleBase" id="RU367119"/>
    </source>
</evidence>
<dbReference type="InterPro" id="IPR050811">
    <property type="entry name" value="Phosphate_ABC_transporter"/>
</dbReference>
<evidence type="ECO:0000256" key="10">
    <source>
        <dbReference type="ARBA" id="ARBA00023139"/>
    </source>
</evidence>
<evidence type="ECO:0000259" key="13">
    <source>
        <dbReference type="Pfam" id="PF12849"/>
    </source>
</evidence>
<dbReference type="Pfam" id="PF12849">
    <property type="entry name" value="PBP_like_2"/>
    <property type="match status" value="1"/>
</dbReference>
<dbReference type="PANTHER" id="PTHR30570:SF4">
    <property type="entry name" value="PHOSPHATE-BINDING PROTEIN PSTS 1"/>
    <property type="match status" value="1"/>
</dbReference>
<evidence type="ECO:0000256" key="5">
    <source>
        <dbReference type="ARBA" id="ARBA00022448"/>
    </source>
</evidence>
<evidence type="ECO:0000256" key="2">
    <source>
        <dbReference type="ARBA" id="ARBA00004193"/>
    </source>
</evidence>
<keyword evidence="5 12" id="KW-0813">Transport</keyword>
<feature type="signal peptide" evidence="12">
    <location>
        <begin position="1"/>
        <end position="22"/>
    </location>
</feature>
<dbReference type="InterPro" id="IPR011862">
    <property type="entry name" value="Phos-bd"/>
</dbReference>
<name>A0ABS4GS51_9BACL</name>
<sequence>MFLMKKAFIFLLAILTTFAVTGCGGNEAPGGAEGTAPNQPEQGAGGSILISGSTALQPLVEQAADVYMSSHAGSTIQVQGGGSGTGLSQVAEGTVQIGNSDIFAEEKEGIDASQLVDHKVAVVGIAAAVNPNVVVDNLTSQQLIDIFTGKITNWKDVGGDDVKVTLVNRPKSSGTRATFIQFGLKGQEEAEGVTQDSSGTVRKIINETPGAIGYLAFSYIDGKTVKGISLDGEAPTAENVTNNKYPIWAYEHMYTKGEPTGLTKDFIDFMMTEEIQQGTVSQLGYIPVTSMKVQRDAAGNVK</sequence>
<comment type="function">
    <text evidence="12">Involved in the system for phosphate transport across the cytoplasmic membrane.</text>
</comment>
<dbReference type="PANTHER" id="PTHR30570">
    <property type="entry name" value="PERIPLASMIC PHOSPHATE BINDING COMPONENT OF PHOSPHATE ABC TRANSPORTER"/>
    <property type="match status" value="1"/>
</dbReference>
<keyword evidence="9" id="KW-0472">Membrane</keyword>
<comment type="subunit">
    <text evidence="4 12">The complex is composed of two ATP-binding proteins (PstB), two transmembrane proteins (PstC and PstA) and a solute-binding protein (PstS).</text>
</comment>
<dbReference type="NCBIfam" id="TIGR02136">
    <property type="entry name" value="ptsS_2"/>
    <property type="match status" value="1"/>
</dbReference>
<comment type="caution">
    <text evidence="14">The sequence shown here is derived from an EMBL/GenBank/DDBJ whole genome shotgun (WGS) entry which is preliminary data.</text>
</comment>
<comment type="subcellular location">
    <subcellularLocation>
        <location evidence="2 12">Cell membrane</location>
        <topology evidence="2 12">Lipid-anchor</topology>
    </subcellularLocation>
</comment>
<evidence type="ECO:0000256" key="4">
    <source>
        <dbReference type="ARBA" id="ARBA00011529"/>
    </source>
</evidence>
<protein>
    <recommendedName>
        <fullName evidence="12">Phosphate-binding protein</fullName>
    </recommendedName>
</protein>
<proteinExistence type="inferred from homology"/>
<dbReference type="Proteomes" id="UP001519343">
    <property type="component" value="Unassembled WGS sequence"/>
</dbReference>
<evidence type="ECO:0000256" key="8">
    <source>
        <dbReference type="ARBA" id="ARBA00022729"/>
    </source>
</evidence>
<reference evidence="14 15" key="1">
    <citation type="submission" date="2021-03" db="EMBL/GenBank/DDBJ databases">
        <title>Genomic Encyclopedia of Type Strains, Phase IV (KMG-IV): sequencing the most valuable type-strain genomes for metagenomic binning, comparative biology and taxonomic classification.</title>
        <authorList>
            <person name="Goeker M."/>
        </authorList>
    </citation>
    <scope>NUCLEOTIDE SEQUENCE [LARGE SCALE GENOMIC DNA]</scope>
    <source>
        <strain evidence="14 15">DSM 24738</strain>
    </source>
</reference>
<comment type="function">
    <text evidence="1">Part of the ABC transporter complex PstSACB involved in phosphate import.</text>
</comment>
<evidence type="ECO:0000313" key="14">
    <source>
        <dbReference type="EMBL" id="MBP1933094.1"/>
    </source>
</evidence>
<gene>
    <name evidence="14" type="ORF">J2Z37_003105</name>
</gene>
<dbReference type="EMBL" id="JAGGKT010000009">
    <property type="protein sequence ID" value="MBP1933094.1"/>
    <property type="molecule type" value="Genomic_DNA"/>
</dbReference>
<keyword evidence="10 12" id="KW-0564">Palmitate</keyword>
<dbReference type="SUPFAM" id="SSF53850">
    <property type="entry name" value="Periplasmic binding protein-like II"/>
    <property type="match status" value="1"/>
</dbReference>
<accession>A0ABS4GS51</accession>
<evidence type="ECO:0000313" key="15">
    <source>
        <dbReference type="Proteomes" id="UP001519343"/>
    </source>
</evidence>
<dbReference type="CDD" id="cd13653">
    <property type="entry name" value="PBP2_phosphate_like_1"/>
    <property type="match status" value="1"/>
</dbReference>
<keyword evidence="8 12" id="KW-0732">Signal</keyword>
<evidence type="ECO:0000256" key="11">
    <source>
        <dbReference type="ARBA" id="ARBA00023288"/>
    </source>
</evidence>
<dbReference type="PROSITE" id="PS51257">
    <property type="entry name" value="PROKAR_LIPOPROTEIN"/>
    <property type="match status" value="1"/>
</dbReference>
<evidence type="ECO:0000256" key="9">
    <source>
        <dbReference type="ARBA" id="ARBA00023136"/>
    </source>
</evidence>
<dbReference type="Gene3D" id="3.40.190.10">
    <property type="entry name" value="Periplasmic binding protein-like II"/>
    <property type="match status" value="2"/>
</dbReference>
<keyword evidence="11 12" id="KW-0449">Lipoprotein</keyword>